<dbReference type="InterPro" id="IPR000092">
    <property type="entry name" value="Polyprenyl_synt"/>
</dbReference>
<evidence type="ECO:0000256" key="3">
    <source>
        <dbReference type="RuleBase" id="RU004466"/>
    </source>
</evidence>
<feature type="non-terminal residue" evidence="4">
    <location>
        <position position="401"/>
    </location>
</feature>
<dbReference type="PANTHER" id="PTHR12001:SF44">
    <property type="entry name" value="GERANYLGERANYL PYROPHOSPHATE SYNTHASE"/>
    <property type="match status" value="1"/>
</dbReference>
<dbReference type="FunCoup" id="A0A6L2Q2L2">
    <property type="interactions" value="1555"/>
</dbReference>
<comment type="caution">
    <text evidence="4">The sequence shown here is derived from an EMBL/GenBank/DDBJ whole genome shotgun (WGS) entry which is preliminary data.</text>
</comment>
<dbReference type="PANTHER" id="PTHR12001">
    <property type="entry name" value="GERANYLGERANYL PYROPHOSPHATE SYNTHASE"/>
    <property type="match status" value="1"/>
</dbReference>
<evidence type="ECO:0000256" key="1">
    <source>
        <dbReference type="ARBA" id="ARBA00022723"/>
    </source>
</evidence>
<dbReference type="Proteomes" id="UP000502823">
    <property type="component" value="Unassembled WGS sequence"/>
</dbReference>
<comment type="similarity">
    <text evidence="3">Belongs to the FPP/GGPP synthase family.</text>
</comment>
<dbReference type="Gene3D" id="1.10.600.10">
    <property type="entry name" value="Farnesyl Diphosphate Synthase"/>
    <property type="match status" value="1"/>
</dbReference>
<dbReference type="InterPro" id="IPR033749">
    <property type="entry name" value="Polyprenyl_synt_CS"/>
</dbReference>
<dbReference type="Pfam" id="PF00348">
    <property type="entry name" value="polyprenyl_synt"/>
    <property type="match status" value="1"/>
</dbReference>
<keyword evidence="3" id="KW-0808">Transferase</keyword>
<reference evidence="5" key="1">
    <citation type="submission" date="2020-01" db="EMBL/GenBank/DDBJ databases">
        <title>Draft genome sequence of the Termite Coptotermes fromosanus.</title>
        <authorList>
            <person name="Itakura S."/>
            <person name="Yosikawa Y."/>
            <person name="Umezawa K."/>
        </authorList>
    </citation>
    <scope>NUCLEOTIDE SEQUENCE [LARGE SCALE GENOMIC DNA]</scope>
</reference>
<evidence type="ECO:0000313" key="5">
    <source>
        <dbReference type="Proteomes" id="UP000502823"/>
    </source>
</evidence>
<evidence type="ECO:0000256" key="2">
    <source>
        <dbReference type="ARBA" id="ARBA00022842"/>
    </source>
</evidence>
<dbReference type="EMBL" id="BLKM01000868">
    <property type="protein sequence ID" value="GFG39113.1"/>
    <property type="molecule type" value="Genomic_DNA"/>
</dbReference>
<organism evidence="4 5">
    <name type="scientific">Coptotermes formosanus</name>
    <name type="common">Formosan subterranean termite</name>
    <dbReference type="NCBI Taxonomy" id="36987"/>
    <lineage>
        <taxon>Eukaryota</taxon>
        <taxon>Metazoa</taxon>
        <taxon>Ecdysozoa</taxon>
        <taxon>Arthropoda</taxon>
        <taxon>Hexapoda</taxon>
        <taxon>Insecta</taxon>
        <taxon>Pterygota</taxon>
        <taxon>Neoptera</taxon>
        <taxon>Polyneoptera</taxon>
        <taxon>Dictyoptera</taxon>
        <taxon>Blattodea</taxon>
        <taxon>Blattoidea</taxon>
        <taxon>Termitoidae</taxon>
        <taxon>Rhinotermitidae</taxon>
        <taxon>Coptotermes</taxon>
    </lineage>
</organism>
<dbReference type="GO" id="GO:0046872">
    <property type="term" value="F:metal ion binding"/>
    <property type="evidence" value="ECO:0007669"/>
    <property type="project" value="UniProtKB-KW"/>
</dbReference>
<dbReference type="GO" id="GO:0004659">
    <property type="term" value="F:prenyltransferase activity"/>
    <property type="evidence" value="ECO:0007669"/>
    <property type="project" value="InterPro"/>
</dbReference>
<keyword evidence="1" id="KW-0479">Metal-binding</keyword>
<evidence type="ECO:0000313" key="4">
    <source>
        <dbReference type="EMBL" id="GFG39113.1"/>
    </source>
</evidence>
<dbReference type="InterPro" id="IPR008949">
    <property type="entry name" value="Isoprenoid_synthase_dom_sf"/>
</dbReference>
<gene>
    <name evidence="4" type="ORF">Cfor_12247</name>
</gene>
<dbReference type="OrthoDB" id="6921389at2759"/>
<dbReference type="SUPFAM" id="SSF48576">
    <property type="entry name" value="Terpenoid synthases"/>
    <property type="match status" value="1"/>
</dbReference>
<dbReference type="GO" id="GO:0008299">
    <property type="term" value="P:isoprenoid biosynthetic process"/>
    <property type="evidence" value="ECO:0007669"/>
    <property type="project" value="InterPro"/>
</dbReference>
<dbReference type="GO" id="GO:0042811">
    <property type="term" value="P:pheromone biosynthetic process"/>
    <property type="evidence" value="ECO:0007669"/>
    <property type="project" value="UniProtKB-ARBA"/>
</dbReference>
<proteinExistence type="inferred from homology"/>
<keyword evidence="5" id="KW-1185">Reference proteome</keyword>
<dbReference type="AlphaFoldDB" id="A0A6L2Q2L2"/>
<keyword evidence="2" id="KW-0460">Magnesium</keyword>
<name>A0A6L2Q2L2_COPFO</name>
<dbReference type="InParanoid" id="A0A6L2Q2L2"/>
<protein>
    <submittedName>
        <fullName evidence="4">Uncharacterized protein</fullName>
    </submittedName>
</protein>
<accession>A0A6L2Q2L2</accession>
<dbReference type="PROSITE" id="PS00444">
    <property type="entry name" value="POLYPRENYL_SYNTHASE_2"/>
    <property type="match status" value="1"/>
</dbReference>
<sequence length="401" mass="45790">MQRVRLLRRIQYISVLADKAVLQRTLFTSEGSGKGNGVPCSTTDDREQDEELLQPLTRILQVPGKQIRPKFADACNYWLKVPDNKRVMVKDIAQMFHYSGMLIDDIEDNSVLRRDIPAAHTIYGVASTISAGIYLLLRGLKRAQDLNHPEATKVCTEQLLQMYWGPGMEIYWRDNYICPSLEEYKEMATRKAGGGLMFEIAPMQLLSDNKVDLTKLTSILGLYYQIRDDYCNLCMEQYAKDKGYCEDLTEGKFSFPIVHAITSHPDDSQVIRILLFQSHSLSGWQQRNLVSVHVSVAAVLCYVLGMRERMAPQVAVKLLNIILNCNNTDILRQRTRDVELKKYCFALLERFGSLSYTRDTLEELDAEARAEVAKLGGNPQLEAFLDEQLNWKCRTNDSNPE</sequence>